<accession>A0ABM8LMI9</accession>
<dbReference type="EMBL" id="CADIKR010000015">
    <property type="protein sequence ID" value="CAB3924711.1"/>
    <property type="molecule type" value="Genomic_DNA"/>
</dbReference>
<proteinExistence type="predicted"/>
<gene>
    <name evidence="1" type="ORF">LMG3415_05889</name>
</gene>
<dbReference type="Proteomes" id="UP000507140">
    <property type="component" value="Unassembled WGS sequence"/>
</dbReference>
<name>A0ABM8LMI9_9BURK</name>
<evidence type="ECO:0000313" key="1">
    <source>
        <dbReference type="EMBL" id="CAB3924711.1"/>
    </source>
</evidence>
<reference evidence="1 2" key="1">
    <citation type="submission" date="2020-04" db="EMBL/GenBank/DDBJ databases">
        <authorList>
            <person name="De Canck E."/>
        </authorList>
    </citation>
    <scope>NUCLEOTIDE SEQUENCE [LARGE SCALE GENOMIC DNA]</scope>
    <source>
        <strain evidence="1 2">LMG 3415</strain>
    </source>
</reference>
<sequence>MRATAYGDVPLEDGGMSVFDAVESLLAQPGTPDYYRTAWDEIQQFEPDSPVLLAIAAELGLTDAQLSALFAFAATLRA</sequence>
<comment type="caution">
    <text evidence="1">The sequence shown here is derived from an EMBL/GenBank/DDBJ whole genome shotgun (WGS) entry which is preliminary data.</text>
</comment>
<organism evidence="1 2">
    <name type="scientific">Achromobacter mucicolens</name>
    <dbReference type="NCBI Taxonomy" id="1389922"/>
    <lineage>
        <taxon>Bacteria</taxon>
        <taxon>Pseudomonadati</taxon>
        <taxon>Pseudomonadota</taxon>
        <taxon>Betaproteobacteria</taxon>
        <taxon>Burkholderiales</taxon>
        <taxon>Alcaligenaceae</taxon>
        <taxon>Achromobacter</taxon>
    </lineage>
</organism>
<keyword evidence="2" id="KW-1185">Reference proteome</keyword>
<evidence type="ECO:0000313" key="2">
    <source>
        <dbReference type="Proteomes" id="UP000507140"/>
    </source>
</evidence>
<protein>
    <submittedName>
        <fullName evidence="1">Uncharacterized protein</fullName>
    </submittedName>
</protein>